<name>A0ABZ3HCS1_9BACT</name>
<evidence type="ECO:0000313" key="2">
    <source>
        <dbReference type="EMBL" id="XAU16320.1"/>
    </source>
</evidence>
<feature type="chain" id="PRO_5046135452" evidence="1">
    <location>
        <begin position="23"/>
        <end position="254"/>
    </location>
</feature>
<protein>
    <submittedName>
        <fullName evidence="2">TIGR04219 family outer membrane beta-barrel protein</fullName>
    </submittedName>
</protein>
<keyword evidence="3" id="KW-1185">Reference proteome</keyword>
<reference evidence="2 3" key="1">
    <citation type="submission" date="2024-03" db="EMBL/GenBank/DDBJ databases">
        <title>Sulfurimonas sp. HSL3-1.</title>
        <authorList>
            <person name="Wang S."/>
        </authorList>
    </citation>
    <scope>NUCLEOTIDE SEQUENCE [LARGE SCALE GENOMIC DNA]</scope>
    <source>
        <strain evidence="2 3">HSL3-1</strain>
    </source>
</reference>
<organism evidence="2 3">
    <name type="scientific">Sulfurimonas diazotrophicus</name>
    <dbReference type="NCBI Taxonomy" id="3131939"/>
    <lineage>
        <taxon>Bacteria</taxon>
        <taxon>Pseudomonadati</taxon>
        <taxon>Campylobacterota</taxon>
        <taxon>Epsilonproteobacteria</taxon>
        <taxon>Campylobacterales</taxon>
        <taxon>Sulfurimonadaceae</taxon>
        <taxon>Sulfurimonas</taxon>
    </lineage>
</organism>
<accession>A0ABZ3HCS1</accession>
<dbReference type="EMBL" id="CP147920">
    <property type="protein sequence ID" value="XAU16320.1"/>
    <property type="molecule type" value="Genomic_DNA"/>
</dbReference>
<feature type="signal peptide" evidence="1">
    <location>
        <begin position="1"/>
        <end position="22"/>
    </location>
</feature>
<dbReference type="Proteomes" id="UP001447842">
    <property type="component" value="Chromosome"/>
</dbReference>
<dbReference type="NCBIfam" id="TIGR04219">
    <property type="entry name" value="OMP_w_GlyGly"/>
    <property type="match status" value="1"/>
</dbReference>
<dbReference type="RefSeq" id="WP_345973728.1">
    <property type="nucleotide sequence ID" value="NZ_CP147920.1"/>
</dbReference>
<sequence length="254" mass="29049">MTFFLKPILLFALFATALQAFEADVETGAGVWYAKASGDLTYSENGGSVSSVGDLGYKDEYNFYIFAEVTPREVSPFVPSLRLAYTSIAYNGRTKSSVTWGPFLYQADAPNKVSAEEYDATFYYTFAEMLSWISLDAGINVKYVTTRYTIDDSSFHYDESDVTTLPQLYLHASMPVMQLPAAVELSYYYYDEGSFTLYDFRLAGRYDFETVMPHFKPSIELGYRMHRLWLQKKSYNTKIDLLLKGFYLEGSLHF</sequence>
<proteinExistence type="predicted"/>
<dbReference type="InterPro" id="IPR026387">
    <property type="entry name" value="OMP_w_GlyGly"/>
</dbReference>
<keyword evidence="1" id="KW-0732">Signal</keyword>
<evidence type="ECO:0000313" key="3">
    <source>
        <dbReference type="Proteomes" id="UP001447842"/>
    </source>
</evidence>
<evidence type="ECO:0000256" key="1">
    <source>
        <dbReference type="SAM" id="SignalP"/>
    </source>
</evidence>
<gene>
    <name evidence="2" type="ORF">WCY31_06310</name>
</gene>